<evidence type="ECO:0000256" key="1">
    <source>
        <dbReference type="ARBA" id="ARBA00004141"/>
    </source>
</evidence>
<dbReference type="PANTHER" id="PTHR16950:SF16">
    <property type="entry name" value="ZINC TRANSPORTER ZIP13"/>
    <property type="match status" value="1"/>
</dbReference>
<keyword evidence="3" id="KW-1133">Transmembrane helix</keyword>
<organism evidence="6 7">
    <name type="scientific">Lepeophtheirus salmonis</name>
    <name type="common">Salmon louse</name>
    <name type="synonym">Caligus salmonis</name>
    <dbReference type="NCBI Taxonomy" id="72036"/>
    <lineage>
        <taxon>Eukaryota</taxon>
        <taxon>Metazoa</taxon>
        <taxon>Ecdysozoa</taxon>
        <taxon>Arthropoda</taxon>
        <taxon>Crustacea</taxon>
        <taxon>Multicrustacea</taxon>
        <taxon>Hexanauplia</taxon>
        <taxon>Copepoda</taxon>
        <taxon>Siphonostomatoida</taxon>
        <taxon>Caligidae</taxon>
        <taxon>Lepeophtheirus</taxon>
    </lineage>
</organism>
<dbReference type="PANTHER" id="PTHR16950">
    <property type="entry name" value="ZINC TRANSPORTER SLC39A7 HISTIDINE-RICH MEMBRANE PROTEIN KE4"/>
    <property type="match status" value="1"/>
</dbReference>
<comment type="similarity">
    <text evidence="5">Belongs to the ZIP transporter (TC 2.A.5) family. KE4/Catsup subfamily.</text>
</comment>
<sequence length="248" mass="25998">MTNNISYEVIDTPSQLPGWLGAAFGSSLVGLAGMLPCLFLSDVKTRPLMYRFLLSFAVGGLLGDTFLQILPESYSRCGNNQSQVGLGILLGLFVCLFIETFSHSPQGSGYSNLLANSVDNLNHGLSIGSAFSVSTKVGILTTVCILLHEIPHEIGDFALLLESGFTSTQAAKAQFGTAAVGVCGAILALGADSIESLSLWILPFTAGGFLNIALVSSLPGILASSKSKEDSVITAFGILSETSKWVRN</sequence>
<dbReference type="EMBL" id="HG994581">
    <property type="protein sequence ID" value="CAF2864987.1"/>
    <property type="molecule type" value="Genomic_DNA"/>
</dbReference>
<name>A0A7R8CMA2_LEPSM</name>
<reference evidence="6" key="1">
    <citation type="submission" date="2021-02" db="EMBL/GenBank/DDBJ databases">
        <authorList>
            <person name="Bekaert M."/>
        </authorList>
    </citation>
    <scope>NUCLEOTIDE SEQUENCE</scope>
    <source>
        <strain evidence="6">IoA-00</strain>
    </source>
</reference>
<evidence type="ECO:0000256" key="4">
    <source>
        <dbReference type="ARBA" id="ARBA00023136"/>
    </source>
</evidence>
<evidence type="ECO:0000256" key="5">
    <source>
        <dbReference type="ARBA" id="ARBA00038485"/>
    </source>
</evidence>
<dbReference type="GO" id="GO:0006882">
    <property type="term" value="P:intracellular zinc ion homeostasis"/>
    <property type="evidence" value="ECO:0007669"/>
    <property type="project" value="TreeGrafter"/>
</dbReference>
<keyword evidence="7" id="KW-1185">Reference proteome</keyword>
<comment type="subcellular location">
    <subcellularLocation>
        <location evidence="1">Membrane</location>
        <topology evidence="1">Multi-pass membrane protein</topology>
    </subcellularLocation>
</comment>
<dbReference type="InterPro" id="IPR003689">
    <property type="entry name" value="ZIP"/>
</dbReference>
<evidence type="ECO:0000313" key="6">
    <source>
        <dbReference type="EMBL" id="CAF2864987.1"/>
    </source>
</evidence>
<evidence type="ECO:0000313" key="7">
    <source>
        <dbReference type="Proteomes" id="UP000675881"/>
    </source>
</evidence>
<dbReference type="Pfam" id="PF02535">
    <property type="entry name" value="Zip"/>
    <property type="match status" value="2"/>
</dbReference>
<dbReference type="OrthoDB" id="200954at2759"/>
<protein>
    <submittedName>
        <fullName evidence="6">SLC39A13</fullName>
    </submittedName>
</protein>
<dbReference type="GO" id="GO:0005385">
    <property type="term" value="F:zinc ion transmembrane transporter activity"/>
    <property type="evidence" value="ECO:0007669"/>
    <property type="project" value="TreeGrafter"/>
</dbReference>
<gene>
    <name evidence="6" type="ORF">LSAA_6340</name>
</gene>
<evidence type="ECO:0000256" key="3">
    <source>
        <dbReference type="ARBA" id="ARBA00022989"/>
    </source>
</evidence>
<keyword evidence="2" id="KW-0812">Transmembrane</keyword>
<proteinExistence type="inferred from homology"/>
<evidence type="ECO:0000256" key="2">
    <source>
        <dbReference type="ARBA" id="ARBA00022692"/>
    </source>
</evidence>
<accession>A0A7R8CMA2</accession>
<dbReference type="Proteomes" id="UP000675881">
    <property type="component" value="Chromosome 2"/>
</dbReference>
<dbReference type="AlphaFoldDB" id="A0A7R8CMA2"/>
<dbReference type="GO" id="GO:0016020">
    <property type="term" value="C:membrane"/>
    <property type="evidence" value="ECO:0007669"/>
    <property type="project" value="UniProtKB-SubCell"/>
</dbReference>
<keyword evidence="4" id="KW-0472">Membrane</keyword>